<name>A0ACC2WMU6_9TREE</name>
<proteinExistence type="predicted"/>
<reference evidence="1" key="1">
    <citation type="submission" date="2023-04" db="EMBL/GenBank/DDBJ databases">
        <title>Draft Genome sequencing of Naganishia species isolated from polar environments using Oxford Nanopore Technology.</title>
        <authorList>
            <person name="Leo P."/>
            <person name="Venkateswaran K."/>
        </authorList>
    </citation>
    <scope>NUCLEOTIDE SEQUENCE</scope>
    <source>
        <strain evidence="1">MNA-CCFEE 5262</strain>
    </source>
</reference>
<protein>
    <submittedName>
        <fullName evidence="1">Uncharacterized protein</fullName>
    </submittedName>
</protein>
<sequence length="536" mass="59604">MFKSTSHLPRMVRPPTTIASRVFHQPQPSRLAAAALRNRQFTTGRTLWNQESQRQKQSFSSRMASAWKDTPTKWYPIPIALGAAVLVAVQYTKSSPRISSVNDRIEVTGDGEQGAQVQVKSSGPWQVRVMGALPLRSLSQIWGYLNGLVLPVWFRPFGFKLYSRIFGCNLEEMEEQDLTKYQSLGEFFYRTLKPGVRPIDTSAEMVSPADGTVLHFGEINGERVEQVKGMTYSLNALLGVSGNSVNQPDQLEFVKQQGKTVDDEKFAEINDISYSLPSLLGSSDKLVQVKEQSEQGDETAAMTPHTGPPEDVSVEQDLPTKMTHDAQVMVSMGTEAFTEETSDMSPASVDKKASTGEAVKSKGLPKLKPGHKLFFMVVYLAPGDYHRFHSPTAWVVERRRHFTGDLFSVSPYIANRLKDLFVLNERVALLGRWRYGFFSMVPVGATNVGSIKINFDQNLRTNERHPKHPPRTFTEAVYAKASALLHGQPLTAGEEMGGFMLGSTIVMVFEAPENFTFVTRAGDKVKVGQAMGRLQT</sequence>
<dbReference type="Proteomes" id="UP001230649">
    <property type="component" value="Unassembled WGS sequence"/>
</dbReference>
<organism evidence="1 2">
    <name type="scientific">Naganishia adeliensis</name>
    <dbReference type="NCBI Taxonomy" id="92952"/>
    <lineage>
        <taxon>Eukaryota</taxon>
        <taxon>Fungi</taxon>
        <taxon>Dikarya</taxon>
        <taxon>Basidiomycota</taxon>
        <taxon>Agaricomycotina</taxon>
        <taxon>Tremellomycetes</taxon>
        <taxon>Filobasidiales</taxon>
        <taxon>Filobasidiaceae</taxon>
        <taxon>Naganishia</taxon>
    </lineage>
</organism>
<keyword evidence="2" id="KW-1185">Reference proteome</keyword>
<evidence type="ECO:0000313" key="2">
    <source>
        <dbReference type="Proteomes" id="UP001230649"/>
    </source>
</evidence>
<dbReference type="EMBL" id="JASBWS010000014">
    <property type="protein sequence ID" value="KAJ9112776.1"/>
    <property type="molecule type" value="Genomic_DNA"/>
</dbReference>
<accession>A0ACC2WMU6</accession>
<gene>
    <name evidence="1" type="ORF">QFC20_002101</name>
</gene>
<comment type="caution">
    <text evidence="1">The sequence shown here is derived from an EMBL/GenBank/DDBJ whole genome shotgun (WGS) entry which is preliminary data.</text>
</comment>
<evidence type="ECO:0000313" key="1">
    <source>
        <dbReference type="EMBL" id="KAJ9112776.1"/>
    </source>
</evidence>